<evidence type="ECO:0000259" key="3">
    <source>
        <dbReference type="PROSITE" id="PS52002"/>
    </source>
</evidence>
<proteinExistence type="inferred from homology"/>
<comment type="caution">
    <text evidence="4">The sequence shown here is derived from an EMBL/GenBank/DDBJ whole genome shotgun (WGS) entry which is preliminary data.</text>
</comment>
<dbReference type="InterPro" id="IPR010920">
    <property type="entry name" value="LSM_dom_sf"/>
</dbReference>
<dbReference type="AlphaFoldDB" id="A0A081RL98"/>
<dbReference type="InterPro" id="IPR047575">
    <property type="entry name" value="Sm"/>
</dbReference>
<dbReference type="Pfam" id="PF01423">
    <property type="entry name" value="LSM"/>
    <property type="match status" value="1"/>
</dbReference>
<dbReference type="InterPro" id="IPR044641">
    <property type="entry name" value="Lsm7/SmG-like"/>
</dbReference>
<keyword evidence="5" id="KW-1185">Reference proteome</keyword>
<evidence type="ECO:0000256" key="1">
    <source>
        <dbReference type="ARBA" id="ARBA00006850"/>
    </source>
</evidence>
<evidence type="ECO:0000256" key="2">
    <source>
        <dbReference type="ARBA" id="ARBA00023274"/>
    </source>
</evidence>
<keyword evidence="2" id="KW-0687">Ribonucleoprotein</keyword>
<protein>
    <submittedName>
        <fullName evidence="4">Putative snRNP Sm-like protein</fullName>
    </submittedName>
</protein>
<dbReference type="EMBL" id="JOKN01000042">
    <property type="protein sequence ID" value="KEQ55971.1"/>
    <property type="molecule type" value="Genomic_DNA"/>
</dbReference>
<comment type="similarity">
    <text evidence="1">Belongs to the snRNP Sm proteins family.</text>
</comment>
<gene>
    <name evidence="4" type="ORF">AAA799N04_01606</name>
</gene>
<dbReference type="SMART" id="SM00651">
    <property type="entry name" value="Sm"/>
    <property type="match status" value="1"/>
</dbReference>
<dbReference type="Proteomes" id="UP000028059">
    <property type="component" value="Unassembled WGS sequence"/>
</dbReference>
<dbReference type="SUPFAM" id="SSF50182">
    <property type="entry name" value="Sm-like ribonucleoproteins"/>
    <property type="match status" value="1"/>
</dbReference>
<feature type="domain" description="Sm" evidence="3">
    <location>
        <begin position="4"/>
        <end position="77"/>
    </location>
</feature>
<dbReference type="GO" id="GO:1990904">
    <property type="term" value="C:ribonucleoprotein complex"/>
    <property type="evidence" value="ECO:0007669"/>
    <property type="project" value="UniProtKB-KW"/>
</dbReference>
<dbReference type="GO" id="GO:0003723">
    <property type="term" value="F:RNA binding"/>
    <property type="evidence" value="ECO:0007669"/>
    <property type="project" value="InterPro"/>
</dbReference>
<dbReference type="PANTHER" id="PTHR10553:SF5">
    <property type="entry name" value="U6 SNRNA-ASSOCIATED SM-LIKE PROTEIN LSM7"/>
    <property type="match status" value="1"/>
</dbReference>
<evidence type="ECO:0000313" key="5">
    <source>
        <dbReference type="Proteomes" id="UP000028059"/>
    </source>
</evidence>
<accession>A0A081RL98</accession>
<name>A0A081RL98_9ARCH</name>
<dbReference type="Gene3D" id="2.30.30.100">
    <property type="match status" value="1"/>
</dbReference>
<evidence type="ECO:0000313" key="4">
    <source>
        <dbReference type="EMBL" id="KEQ55971.1"/>
    </source>
</evidence>
<organism evidence="4 5">
    <name type="scientific">Marine Group I thaumarchaeote SCGC AAA799-N04</name>
    <dbReference type="NCBI Taxonomy" id="1502293"/>
    <lineage>
        <taxon>Archaea</taxon>
        <taxon>Nitrososphaerota</taxon>
        <taxon>Marine Group I</taxon>
    </lineage>
</organism>
<dbReference type="PANTHER" id="PTHR10553">
    <property type="entry name" value="SMALL NUCLEAR RIBONUCLEOPROTEIN"/>
    <property type="match status" value="1"/>
</dbReference>
<dbReference type="InterPro" id="IPR001163">
    <property type="entry name" value="Sm_dom_euk/arc"/>
</dbReference>
<reference evidence="4 5" key="1">
    <citation type="submission" date="2014-06" db="EMBL/GenBank/DDBJ databases">
        <authorList>
            <person name="Ngugi D.K."/>
            <person name="Blom J."/>
            <person name="Alam I."/>
            <person name="Rashid M."/>
            <person name="Ba Alawi W."/>
            <person name="Zhang G."/>
            <person name="Hikmawan T."/>
            <person name="Guan Y."/>
            <person name="Antunes A."/>
            <person name="Siam R."/>
            <person name="ElDorry H."/>
            <person name="Bajic V."/>
            <person name="Stingl U."/>
        </authorList>
    </citation>
    <scope>NUCLEOTIDE SEQUENCE [LARGE SCALE GENOMIC DNA]</scope>
    <source>
        <strain evidence="4">SCGC AAA799-N04</strain>
    </source>
</reference>
<sequence>MSDEILTELGKYVNKSILIKLKNHKTIKGILINFDSQMNLVLDKVEDVTNGDKKTEGLDKRVLRGDNILIISLSSEWFVT</sequence>
<dbReference type="PROSITE" id="PS52002">
    <property type="entry name" value="SM"/>
    <property type="match status" value="1"/>
</dbReference>